<protein>
    <submittedName>
        <fullName evidence="1">Uncharacterized protein</fullName>
    </submittedName>
</protein>
<reference evidence="2" key="2">
    <citation type="journal article" date="2016" name="Sci. Rep.">
        <title>Dictyocaulus viviparus genome, variome and transcriptome elucidate lungworm biology and support future intervention.</title>
        <authorList>
            <person name="McNulty S.N."/>
            <person name="Strube C."/>
            <person name="Rosa B.A."/>
            <person name="Martin J.C."/>
            <person name="Tyagi R."/>
            <person name="Choi Y.J."/>
            <person name="Wang Q."/>
            <person name="Hallsworth Pepin K."/>
            <person name="Zhang X."/>
            <person name="Ozersky P."/>
            <person name="Wilson R.K."/>
            <person name="Sternberg P.W."/>
            <person name="Gasser R.B."/>
            <person name="Mitreva M."/>
        </authorList>
    </citation>
    <scope>NUCLEOTIDE SEQUENCE [LARGE SCALE GENOMIC DNA]</scope>
    <source>
        <strain evidence="2">HannoverDv2000</strain>
    </source>
</reference>
<proteinExistence type="predicted"/>
<dbReference type="EMBL" id="KN717008">
    <property type="protein sequence ID" value="KJH40806.1"/>
    <property type="molecule type" value="Genomic_DNA"/>
</dbReference>
<dbReference type="AlphaFoldDB" id="A0A0D8XEG3"/>
<dbReference type="Proteomes" id="UP000053766">
    <property type="component" value="Unassembled WGS sequence"/>
</dbReference>
<keyword evidence="2" id="KW-1185">Reference proteome</keyword>
<gene>
    <name evidence="1" type="ORF">DICVIV_13227</name>
</gene>
<organism evidence="1 2">
    <name type="scientific">Dictyocaulus viviparus</name>
    <name type="common">Bovine lungworm</name>
    <dbReference type="NCBI Taxonomy" id="29172"/>
    <lineage>
        <taxon>Eukaryota</taxon>
        <taxon>Metazoa</taxon>
        <taxon>Ecdysozoa</taxon>
        <taxon>Nematoda</taxon>
        <taxon>Chromadorea</taxon>
        <taxon>Rhabditida</taxon>
        <taxon>Rhabditina</taxon>
        <taxon>Rhabditomorpha</taxon>
        <taxon>Strongyloidea</taxon>
        <taxon>Metastrongylidae</taxon>
        <taxon>Dictyocaulus</taxon>
    </lineage>
</organism>
<accession>A0A0D8XEG3</accession>
<sequence length="63" mass="7528">MNLHEYLDVIQKNSSVRSSYVNTDVHFIKGVLYLKYTTKIMRKNQMIKKQNCAYRNRVSRSSQ</sequence>
<name>A0A0D8XEG3_DICVI</name>
<evidence type="ECO:0000313" key="1">
    <source>
        <dbReference type="EMBL" id="KJH40806.1"/>
    </source>
</evidence>
<reference evidence="1 2" key="1">
    <citation type="submission" date="2013-11" db="EMBL/GenBank/DDBJ databases">
        <title>Draft genome of the bovine lungworm Dictyocaulus viviparus.</title>
        <authorList>
            <person name="Mitreva M."/>
        </authorList>
    </citation>
    <scope>NUCLEOTIDE SEQUENCE [LARGE SCALE GENOMIC DNA]</scope>
    <source>
        <strain evidence="1 2">HannoverDv2000</strain>
    </source>
</reference>
<feature type="non-terminal residue" evidence="1">
    <location>
        <position position="63"/>
    </location>
</feature>
<evidence type="ECO:0000313" key="2">
    <source>
        <dbReference type="Proteomes" id="UP000053766"/>
    </source>
</evidence>